<sequence length="463" mass="50597">MFSKEGREEIRKEQEKLDENLKATGKITGAAGVQVIATTANVLTGNQTLTQAIQGAKAPAKMAKAIQDYPEIGAVLDAYQKGEYHNLALSQEALQALSDATGISTEVLLTSITAQRGIQGGTNKTLTVIDTHNELRQDSIQTLGHELDHIRGGKNETLADLAGLAAKLNTDAAIIANQDTISPIKAQLEDGKDAQTTAQNQALLEGNDKTFVENHDGREGEWSYDHWGCIGNNCGDAGERGIRNSFPISNQEALIIKEAIGTVVTPIAVMEAYYKAETDVEKIEVIANLIPANKIASKAMRKIKAEEIVKKIKKSDAEKWNEIRAEVKPPHARHKIDQIVGKRAEIKNTVVSSRVDMNKDIELIRQGYGTPKKGSSGEMQIEINGRTYQTHAGGSSTQSNRLIPISSNKMGEIFELSRGQYVNLQEIVKHGGDIAKARAEMSRRKDFKQSDFDRAVEVYNATK</sequence>
<dbReference type="AlphaFoldDB" id="A0A378PNA1"/>
<gene>
    <name evidence="2" type="ORF">LP129_14320</name>
    <name evidence="1" type="ORF">NCTC9426_00038</name>
</gene>
<proteinExistence type="predicted"/>
<dbReference type="RefSeq" id="WP_264676353.1">
    <property type="nucleotide sequence ID" value="NZ_CP087782.1"/>
</dbReference>
<reference evidence="1 3" key="1">
    <citation type="submission" date="2018-06" db="EMBL/GenBank/DDBJ databases">
        <authorList>
            <consortium name="Pathogen Informatics"/>
            <person name="Doyle S."/>
        </authorList>
    </citation>
    <scope>NUCLEOTIDE SEQUENCE [LARGE SCALE GENOMIC DNA]</scope>
    <source>
        <strain evidence="1 3">NCTC9426</strain>
    </source>
</reference>
<name>A0A378PNA1_MORBO</name>
<protein>
    <submittedName>
        <fullName evidence="1">Uncharacterized protein</fullName>
    </submittedName>
</protein>
<dbReference type="GeneID" id="77190029"/>
<accession>A0A378PNA1</accession>
<evidence type="ECO:0000313" key="4">
    <source>
        <dbReference type="Proteomes" id="UP001163283"/>
    </source>
</evidence>
<evidence type="ECO:0000313" key="2">
    <source>
        <dbReference type="EMBL" id="UZA53045.1"/>
    </source>
</evidence>
<dbReference type="EMBL" id="CP087782">
    <property type="protein sequence ID" value="UZA53045.1"/>
    <property type="molecule type" value="Genomic_DNA"/>
</dbReference>
<reference evidence="2" key="2">
    <citation type="journal article" date="2022" name="BMC Microbiol.">
        <title>Whole genome sequencing of Moraxella bovis strains from North America reveals two genotypes with different genetic determinants.</title>
        <authorList>
            <person name="Wynn E.L."/>
            <person name="Hille M.M."/>
            <person name="Loy J.D."/>
            <person name="Schuller G."/>
            <person name="Kuhn K.L."/>
            <person name="Dickey A.M."/>
            <person name="Bono J.L."/>
            <person name="Clawson M.L."/>
        </authorList>
    </citation>
    <scope>NUCLEOTIDE SEQUENCE</scope>
    <source>
        <strain evidence="2">SAM57978</strain>
        <plasmid evidence="2 4">unnamed</plasmid>
    </source>
</reference>
<dbReference type="EMBL" id="UGPZ01000001">
    <property type="protein sequence ID" value="STY88600.1"/>
    <property type="molecule type" value="Genomic_DNA"/>
</dbReference>
<dbReference type="Proteomes" id="UP001163283">
    <property type="component" value="Plasmid unnamed"/>
</dbReference>
<dbReference type="Proteomes" id="UP000254133">
    <property type="component" value="Unassembled WGS sequence"/>
</dbReference>
<evidence type="ECO:0000313" key="3">
    <source>
        <dbReference type="Proteomes" id="UP000254133"/>
    </source>
</evidence>
<geneLocation type="plasmid" evidence="2 4">
    <name>unnamed</name>
</geneLocation>
<organism evidence="1 3">
    <name type="scientific">Moraxella bovis</name>
    <dbReference type="NCBI Taxonomy" id="476"/>
    <lineage>
        <taxon>Bacteria</taxon>
        <taxon>Pseudomonadati</taxon>
        <taxon>Pseudomonadota</taxon>
        <taxon>Gammaproteobacteria</taxon>
        <taxon>Moraxellales</taxon>
        <taxon>Moraxellaceae</taxon>
        <taxon>Moraxella</taxon>
    </lineage>
</organism>
<keyword evidence="2" id="KW-0614">Plasmid</keyword>
<evidence type="ECO:0000313" key="1">
    <source>
        <dbReference type="EMBL" id="STY88600.1"/>
    </source>
</evidence>